<protein>
    <submittedName>
        <fullName evidence="2">Imidazolonepropionase</fullName>
    </submittedName>
</protein>
<dbReference type="OrthoDB" id="3189065at2"/>
<dbReference type="InterPro" id="IPR032466">
    <property type="entry name" value="Metal_Hydrolase"/>
</dbReference>
<dbReference type="Proteomes" id="UP000199288">
    <property type="component" value="Unassembled WGS sequence"/>
</dbReference>
<feature type="domain" description="Amidohydrolase-related" evidence="1">
    <location>
        <begin position="57"/>
        <end position="345"/>
    </location>
</feature>
<reference evidence="3" key="1">
    <citation type="submission" date="2016-10" db="EMBL/GenBank/DDBJ databases">
        <authorList>
            <person name="Varghese N."/>
            <person name="Submissions S."/>
        </authorList>
    </citation>
    <scope>NUCLEOTIDE SEQUENCE [LARGE SCALE GENOMIC DNA]</scope>
    <source>
        <strain evidence="3">KPR-1</strain>
    </source>
</reference>
<dbReference type="GO" id="GO:0016810">
    <property type="term" value="F:hydrolase activity, acting on carbon-nitrogen (but not peptide) bonds"/>
    <property type="evidence" value="ECO:0007669"/>
    <property type="project" value="InterPro"/>
</dbReference>
<dbReference type="AlphaFoldDB" id="A0A1H4CW70"/>
<sequence length="387" mass="39939">MARVVALSGRVVLNSGQSASRAWLVDGRLTLRDPAGAGSAESRGAGAPDAELTGWFYPGLVDVHCHIGLGSEGPVARETAVTQARADLAAGTLLVRDAGAQADTHFLDGRGDVPVIIRAGQHVARPKRYLRHLAVELDEAADLPEEVARQARAGDGWVKIVADWIDRSAGQEAVVAPLWEPAVLADAVAAAHEAGARMTAHAFSTEAIGPLLEAGIDCIEHGSGMLEEHISEAAARGVAVTPTLVQSANFAEFAAAGQAKFPAYAAQMRWLYERRFALLAQLVDAGVQILPGSDAGGTLAHGTLPDELALWAEAGLSAGDIMDFATWRARAYLASGPGAGAVQAGATGLIDGAMADVVHYEQDPAELLAAGALTPTTVVRAGEHSGA</sequence>
<dbReference type="InterPro" id="IPR011059">
    <property type="entry name" value="Metal-dep_hydrolase_composite"/>
</dbReference>
<gene>
    <name evidence="2" type="ORF">SAMN02910418_02063</name>
</gene>
<keyword evidence="3" id="KW-1185">Reference proteome</keyword>
<dbReference type="InterPro" id="IPR051781">
    <property type="entry name" value="Metallo-dep_Hydrolase"/>
</dbReference>
<evidence type="ECO:0000259" key="1">
    <source>
        <dbReference type="Pfam" id="PF01979"/>
    </source>
</evidence>
<evidence type="ECO:0000313" key="2">
    <source>
        <dbReference type="EMBL" id="SEA64570.1"/>
    </source>
</evidence>
<dbReference type="PANTHER" id="PTHR43135">
    <property type="entry name" value="ALPHA-D-RIBOSE 1-METHYLPHOSPHONATE 5-TRIPHOSPHATE DIPHOSPHATASE"/>
    <property type="match status" value="1"/>
</dbReference>
<dbReference type="Gene3D" id="3.20.20.140">
    <property type="entry name" value="Metal-dependent hydrolases"/>
    <property type="match status" value="1"/>
</dbReference>
<dbReference type="SUPFAM" id="SSF51556">
    <property type="entry name" value="Metallo-dependent hydrolases"/>
    <property type="match status" value="1"/>
</dbReference>
<evidence type="ECO:0000313" key="3">
    <source>
        <dbReference type="Proteomes" id="UP000199288"/>
    </source>
</evidence>
<proteinExistence type="predicted"/>
<organism evidence="2 3">
    <name type="scientific">Bowdeniella nasicola</name>
    <dbReference type="NCBI Taxonomy" id="208480"/>
    <lineage>
        <taxon>Bacteria</taxon>
        <taxon>Bacillati</taxon>
        <taxon>Actinomycetota</taxon>
        <taxon>Actinomycetes</taxon>
        <taxon>Actinomycetales</taxon>
        <taxon>Actinomycetaceae</taxon>
        <taxon>Bowdeniella</taxon>
    </lineage>
</organism>
<dbReference type="PANTHER" id="PTHR43135:SF4">
    <property type="entry name" value="AMIDOHYDROLASE-RELATED DOMAIN-CONTAINING PROTEIN"/>
    <property type="match status" value="1"/>
</dbReference>
<dbReference type="EMBL" id="FNQV01000014">
    <property type="protein sequence ID" value="SEA64570.1"/>
    <property type="molecule type" value="Genomic_DNA"/>
</dbReference>
<accession>A0A1H4CW70</accession>
<dbReference type="RefSeq" id="WP_092565592.1">
    <property type="nucleotide sequence ID" value="NZ_FNQV01000014.1"/>
</dbReference>
<dbReference type="Pfam" id="PF01979">
    <property type="entry name" value="Amidohydro_1"/>
    <property type="match status" value="1"/>
</dbReference>
<dbReference type="Gene3D" id="2.30.40.10">
    <property type="entry name" value="Urease, subunit C, domain 1"/>
    <property type="match status" value="1"/>
</dbReference>
<name>A0A1H4CW70_9ACTO</name>
<dbReference type="InterPro" id="IPR006680">
    <property type="entry name" value="Amidohydro-rel"/>
</dbReference>